<feature type="signal peptide" evidence="12">
    <location>
        <begin position="1"/>
        <end position="24"/>
    </location>
</feature>
<dbReference type="InterPro" id="IPR010275">
    <property type="entry name" value="MepK"/>
</dbReference>
<evidence type="ECO:0000256" key="11">
    <source>
        <dbReference type="ARBA" id="ARBA00093666"/>
    </source>
</evidence>
<dbReference type="Pfam" id="PF05951">
    <property type="entry name" value="Peptidase_M15_2"/>
    <property type="match status" value="1"/>
</dbReference>
<evidence type="ECO:0000256" key="9">
    <source>
        <dbReference type="ARBA" id="ARBA00023316"/>
    </source>
</evidence>
<comment type="cofactor">
    <cofactor evidence="1">
        <name>Zn(2+)</name>
        <dbReference type="ChEBI" id="CHEBI:29105"/>
    </cofactor>
</comment>
<comment type="similarity">
    <text evidence="10">Belongs to the peptidase M15 family.</text>
</comment>
<keyword evidence="3" id="KW-0645">Protease</keyword>
<evidence type="ECO:0000256" key="10">
    <source>
        <dbReference type="ARBA" id="ARBA00093448"/>
    </source>
</evidence>
<keyword evidence="7" id="KW-0862">Zinc</keyword>
<name>A0ABS4AAP0_9PROT</name>
<evidence type="ECO:0000256" key="6">
    <source>
        <dbReference type="ARBA" id="ARBA00022801"/>
    </source>
</evidence>
<keyword evidence="8" id="KW-0482">Metalloprotease</keyword>
<keyword evidence="6" id="KW-0378">Hydrolase</keyword>
<organism evidence="13 14">
    <name type="scientific">Pararoseomonas baculiformis</name>
    <dbReference type="NCBI Taxonomy" id="2820812"/>
    <lineage>
        <taxon>Bacteria</taxon>
        <taxon>Pseudomonadati</taxon>
        <taxon>Pseudomonadota</taxon>
        <taxon>Alphaproteobacteria</taxon>
        <taxon>Acetobacterales</taxon>
        <taxon>Acetobacteraceae</taxon>
        <taxon>Pararoseomonas</taxon>
    </lineage>
</organism>
<dbReference type="Gene3D" id="3.30.1380.10">
    <property type="match status" value="1"/>
</dbReference>
<proteinExistence type="inferred from homology"/>
<evidence type="ECO:0000256" key="4">
    <source>
        <dbReference type="ARBA" id="ARBA00022723"/>
    </source>
</evidence>
<evidence type="ECO:0000313" key="14">
    <source>
        <dbReference type="Proteomes" id="UP000681594"/>
    </source>
</evidence>
<gene>
    <name evidence="13" type="ORF">J8J14_03930</name>
</gene>
<feature type="chain" id="PRO_5047329766" description="Murein endopeptidase K" evidence="12">
    <location>
        <begin position="25"/>
        <end position="180"/>
    </location>
</feature>
<dbReference type="EMBL" id="JAGIZB010000003">
    <property type="protein sequence ID" value="MBP0443921.1"/>
    <property type="molecule type" value="Genomic_DNA"/>
</dbReference>
<dbReference type="RefSeq" id="WP_209378156.1">
    <property type="nucleotide sequence ID" value="NZ_JAGIZB010000003.1"/>
</dbReference>
<evidence type="ECO:0000256" key="3">
    <source>
        <dbReference type="ARBA" id="ARBA00022670"/>
    </source>
</evidence>
<keyword evidence="14" id="KW-1185">Reference proteome</keyword>
<evidence type="ECO:0000256" key="7">
    <source>
        <dbReference type="ARBA" id="ARBA00022833"/>
    </source>
</evidence>
<evidence type="ECO:0000256" key="2">
    <source>
        <dbReference type="ARBA" id="ARBA00004776"/>
    </source>
</evidence>
<keyword evidence="4" id="KW-0479">Metal-binding</keyword>
<protein>
    <recommendedName>
        <fullName evidence="11">Murein endopeptidase K</fullName>
    </recommendedName>
</protein>
<dbReference type="Proteomes" id="UP000681594">
    <property type="component" value="Unassembled WGS sequence"/>
</dbReference>
<keyword evidence="5 12" id="KW-0732">Signal</keyword>
<evidence type="ECO:0000256" key="1">
    <source>
        <dbReference type="ARBA" id="ARBA00001947"/>
    </source>
</evidence>
<evidence type="ECO:0000256" key="12">
    <source>
        <dbReference type="SAM" id="SignalP"/>
    </source>
</evidence>
<dbReference type="PANTHER" id="PTHR37425:SF1">
    <property type="entry name" value="OUTER MEMBRANE PROTEIN"/>
    <property type="match status" value="1"/>
</dbReference>
<reference evidence="13 14" key="1">
    <citation type="submission" date="2021-03" db="EMBL/GenBank/DDBJ databases">
        <authorList>
            <person name="So Y."/>
        </authorList>
    </citation>
    <scope>NUCLEOTIDE SEQUENCE [LARGE SCALE GENOMIC DNA]</scope>
    <source>
        <strain evidence="13 14">SSH11</strain>
    </source>
</reference>
<keyword evidence="9" id="KW-0961">Cell wall biogenesis/degradation</keyword>
<dbReference type="SUPFAM" id="SSF55166">
    <property type="entry name" value="Hedgehog/DD-peptidase"/>
    <property type="match status" value="1"/>
</dbReference>
<accession>A0ABS4AAP0</accession>
<comment type="caution">
    <text evidence="13">The sequence shown here is derived from an EMBL/GenBank/DDBJ whole genome shotgun (WGS) entry which is preliminary data.</text>
</comment>
<evidence type="ECO:0000256" key="5">
    <source>
        <dbReference type="ARBA" id="ARBA00022729"/>
    </source>
</evidence>
<comment type="pathway">
    <text evidence="2">Cell wall biogenesis; cell wall polysaccharide biosynthesis.</text>
</comment>
<evidence type="ECO:0000256" key="8">
    <source>
        <dbReference type="ARBA" id="ARBA00023049"/>
    </source>
</evidence>
<dbReference type="InterPro" id="IPR009045">
    <property type="entry name" value="Zn_M74/Hedgehog-like"/>
</dbReference>
<evidence type="ECO:0000313" key="13">
    <source>
        <dbReference type="EMBL" id="MBP0443921.1"/>
    </source>
</evidence>
<dbReference type="PANTHER" id="PTHR37425">
    <property type="match status" value="1"/>
</dbReference>
<sequence>MLSRRGLLARSAMLLALADVPARAATGASRQIWMQNRAGEEVRAAYRHGETYDAAVLQRLRHLFRDLHEGTQGPLPEMLVDMLSVLQEAWGYALPLLLNSGFRTPRTNAMSEGAAPASLHLRGLAADVSMPGIDHPDLALVALSLSERLGFMGIGVYPRFVHLDVGPSRRWTRIGRGWGR</sequence>